<dbReference type="Proteomes" id="UP001144323">
    <property type="component" value="Unassembled WGS sequence"/>
</dbReference>
<reference evidence="1" key="1">
    <citation type="journal article" date="2023" name="Int. J. Syst. Evol. Microbiol.">
        <title>Methylocystis iwaonis sp. nov., a type II methane-oxidizing bacterium from surface soil of a rice paddy field in Japan, and emended description of the genus Methylocystis (ex Whittenbury et al. 1970) Bowman et al. 1993.</title>
        <authorList>
            <person name="Kaise H."/>
            <person name="Sawadogo J.B."/>
            <person name="Alam M.S."/>
            <person name="Ueno C."/>
            <person name="Dianou D."/>
            <person name="Shinjo R."/>
            <person name="Asakawa S."/>
        </authorList>
    </citation>
    <scope>NUCLEOTIDE SEQUENCE</scope>
    <source>
        <strain evidence="1">LMG27198</strain>
    </source>
</reference>
<name>A0A9W6GWN0_9HYPH</name>
<dbReference type="AlphaFoldDB" id="A0A9W6GWN0"/>
<dbReference type="EMBL" id="BSEC01000001">
    <property type="protein sequence ID" value="GLI94306.1"/>
    <property type="molecule type" value="Genomic_DNA"/>
</dbReference>
<protein>
    <recommendedName>
        <fullName evidence="3">Vegetative protein</fullName>
    </recommendedName>
</protein>
<sequence>MGSRAKGECSIRACRRPRYGANYCRNHLGQANNGTLNEPTGRGRMKKQPETCGIKDCDGKAVARNLCMKHYGRWRRAGGIRLQPNFVCLPVPRSKK</sequence>
<evidence type="ECO:0008006" key="3">
    <source>
        <dbReference type="Google" id="ProtNLM"/>
    </source>
</evidence>
<comment type="caution">
    <text evidence="1">The sequence shown here is derived from an EMBL/GenBank/DDBJ whole genome shotgun (WGS) entry which is preliminary data.</text>
</comment>
<accession>A0A9W6GWN0</accession>
<organism evidence="1 2">
    <name type="scientific">Methylocystis echinoides</name>
    <dbReference type="NCBI Taxonomy" id="29468"/>
    <lineage>
        <taxon>Bacteria</taxon>
        <taxon>Pseudomonadati</taxon>
        <taxon>Pseudomonadota</taxon>
        <taxon>Alphaproteobacteria</taxon>
        <taxon>Hyphomicrobiales</taxon>
        <taxon>Methylocystaceae</taxon>
        <taxon>Methylocystis</taxon>
    </lineage>
</organism>
<gene>
    <name evidence="1" type="ORF">LMG27198_32980</name>
</gene>
<keyword evidence="2" id="KW-1185">Reference proteome</keyword>
<evidence type="ECO:0000313" key="1">
    <source>
        <dbReference type="EMBL" id="GLI94306.1"/>
    </source>
</evidence>
<proteinExistence type="predicted"/>
<evidence type="ECO:0000313" key="2">
    <source>
        <dbReference type="Proteomes" id="UP001144323"/>
    </source>
</evidence>